<dbReference type="GO" id="GO:0016740">
    <property type="term" value="F:transferase activity"/>
    <property type="evidence" value="ECO:0007669"/>
    <property type="project" value="UniProtKB-KW"/>
</dbReference>
<keyword evidence="3" id="KW-1185">Reference proteome</keyword>
<dbReference type="EC" id="2.-.-.-" evidence="2"/>
<reference evidence="2 3" key="1">
    <citation type="submission" date="2018-06" db="EMBL/GenBank/DDBJ databases">
        <authorList>
            <consortium name="Pathogen Informatics"/>
            <person name="Doyle S."/>
        </authorList>
    </citation>
    <scope>NUCLEOTIDE SEQUENCE [LARGE SCALE GENOMIC DNA]</scope>
    <source>
        <strain evidence="3">NCTC 11297</strain>
    </source>
</reference>
<name>A0A379ARX4_AVIAV</name>
<dbReference type="RefSeq" id="WP_115249403.1">
    <property type="nucleotide sequence ID" value="NZ_UGSP01000001.1"/>
</dbReference>
<evidence type="ECO:0000259" key="1">
    <source>
        <dbReference type="Pfam" id="PF04230"/>
    </source>
</evidence>
<protein>
    <submittedName>
        <fullName evidence="2">General stress protein 30</fullName>
        <ecNumber evidence="2">2.-.-.-</ecNumber>
    </submittedName>
</protein>
<evidence type="ECO:0000313" key="3">
    <source>
        <dbReference type="Proteomes" id="UP000255098"/>
    </source>
</evidence>
<feature type="domain" description="Polysaccharide pyruvyl transferase" evidence="1">
    <location>
        <begin position="35"/>
        <end position="306"/>
    </location>
</feature>
<dbReference type="Pfam" id="PF04230">
    <property type="entry name" value="PS_pyruv_trans"/>
    <property type="match status" value="1"/>
</dbReference>
<evidence type="ECO:0000313" key="2">
    <source>
        <dbReference type="EMBL" id="SUB24162.1"/>
    </source>
</evidence>
<dbReference type="GeneID" id="300133399"/>
<proteinExistence type="predicted"/>
<gene>
    <name evidence="2" type="primary">yxaB</name>
    <name evidence="2" type="ORF">NCTC11297_01191</name>
</gene>
<organism evidence="2 3">
    <name type="scientific">Avibacterium avium</name>
    <name type="common">Pasteurella avium</name>
    <dbReference type="NCBI Taxonomy" id="751"/>
    <lineage>
        <taxon>Bacteria</taxon>
        <taxon>Pseudomonadati</taxon>
        <taxon>Pseudomonadota</taxon>
        <taxon>Gammaproteobacteria</taxon>
        <taxon>Pasteurellales</taxon>
        <taxon>Pasteurellaceae</taxon>
        <taxon>Avibacterium</taxon>
    </lineage>
</organism>
<keyword evidence="2" id="KW-0808">Transferase</keyword>
<dbReference type="InterPro" id="IPR007345">
    <property type="entry name" value="Polysacch_pyruvyl_Trfase"/>
</dbReference>
<dbReference type="EMBL" id="UGSP01000001">
    <property type="protein sequence ID" value="SUB24162.1"/>
    <property type="molecule type" value="Genomic_DNA"/>
</dbReference>
<dbReference type="AlphaFoldDB" id="A0A379ARX4"/>
<accession>A0A379ARX4</accession>
<dbReference type="Proteomes" id="UP000255098">
    <property type="component" value="Unassembled WGS sequence"/>
</dbReference>
<sequence>MNEILVSLKQDLEQILDVIVDKNDVLYFDYPLHLNVGDLLIYAGTEAFFQDYQINIRLRRCLQSFDLDEVKKYVKPNTTLVCHGGGNFGDLYPAIQGMREALVQAFPNNRIIVMPQTAYFSNPEAKEKSAAIFSAHKDCYLFARDQATYQLMKDQFSDEVFLSPDMAHQLYGSALLKNQRLKNQSAVQKSSEKTLYFLRKDIEASHLEKNIQATLPANAEVKDWEDILTTQDKYYERICSGLAKLANKFHQPWLKNIVNNLWYRHSLAVIERCKDIFQHYDLVITSRLHGHIFSCLLEIPNEVCDNSYGKNLGYYRQWTQGLDFVKVYEE</sequence>